<evidence type="ECO:0000256" key="7">
    <source>
        <dbReference type="ARBA" id="ARBA00022989"/>
    </source>
</evidence>
<comment type="catalytic activity">
    <reaction evidence="1">
        <text>GTP = 3',5'-cyclic GMP + diphosphate</text>
        <dbReference type="Rhea" id="RHEA:13665"/>
        <dbReference type="ChEBI" id="CHEBI:33019"/>
        <dbReference type="ChEBI" id="CHEBI:37565"/>
        <dbReference type="ChEBI" id="CHEBI:57746"/>
        <dbReference type="EC" id="4.6.1.2"/>
    </reaction>
</comment>
<keyword evidence="13" id="KW-0141">cGMP biosynthesis</keyword>
<keyword evidence="11" id="KW-0325">Glycoprotein</keyword>
<dbReference type="GO" id="GO:0005524">
    <property type="term" value="F:ATP binding"/>
    <property type="evidence" value="ECO:0007669"/>
    <property type="project" value="InterPro"/>
</dbReference>
<keyword evidence="16" id="KW-1185">Reference proteome</keyword>
<dbReference type="PROSITE" id="PS50011">
    <property type="entry name" value="PROTEIN_KINASE_DOM"/>
    <property type="match status" value="1"/>
</dbReference>
<keyword evidence="12" id="KW-0456">Lyase</keyword>
<dbReference type="Proteomes" id="UP000285301">
    <property type="component" value="Unassembled WGS sequence"/>
</dbReference>
<dbReference type="GO" id="GO:0005886">
    <property type="term" value="C:plasma membrane"/>
    <property type="evidence" value="ECO:0007669"/>
    <property type="project" value="TreeGrafter"/>
</dbReference>
<dbReference type="SUPFAM" id="SSF53822">
    <property type="entry name" value="Periplasmic binding protein-like I"/>
    <property type="match status" value="1"/>
</dbReference>
<evidence type="ECO:0000313" key="16">
    <source>
        <dbReference type="Proteomes" id="UP000285301"/>
    </source>
</evidence>
<keyword evidence="9" id="KW-0472">Membrane</keyword>
<accession>A0A443QSE5</accession>
<evidence type="ECO:0000256" key="6">
    <source>
        <dbReference type="ARBA" id="ARBA00022741"/>
    </source>
</evidence>
<evidence type="ECO:0000256" key="5">
    <source>
        <dbReference type="ARBA" id="ARBA00022729"/>
    </source>
</evidence>
<keyword evidence="4" id="KW-0812">Transmembrane</keyword>
<dbReference type="InterPro" id="IPR001170">
    <property type="entry name" value="ANPR/GUC"/>
</dbReference>
<keyword evidence="5" id="KW-0732">Signal</keyword>
<evidence type="ECO:0000256" key="9">
    <source>
        <dbReference type="ARBA" id="ARBA00023136"/>
    </source>
</evidence>
<evidence type="ECO:0000313" key="15">
    <source>
        <dbReference type="EMBL" id="RWS05933.1"/>
    </source>
</evidence>
<dbReference type="InterPro" id="IPR001245">
    <property type="entry name" value="Ser-Thr/Tyr_kinase_cat_dom"/>
</dbReference>
<protein>
    <recommendedName>
        <fullName evidence="3">guanylate cyclase</fullName>
        <ecNumber evidence="3">4.6.1.2</ecNumber>
    </recommendedName>
</protein>
<dbReference type="FunFam" id="3.40.50.2300:FF:000200">
    <property type="entry name" value="Guanylate cyclase"/>
    <property type="match status" value="1"/>
</dbReference>
<dbReference type="PANTHER" id="PTHR11920:SF494">
    <property type="entry name" value="ATRIAL NATRIURETIC PEPTIDE RECEPTOR 2"/>
    <property type="match status" value="1"/>
</dbReference>
<dbReference type="Gene3D" id="3.40.50.2300">
    <property type="match status" value="2"/>
</dbReference>
<evidence type="ECO:0000256" key="10">
    <source>
        <dbReference type="ARBA" id="ARBA00023170"/>
    </source>
</evidence>
<dbReference type="EMBL" id="NCKU01004441">
    <property type="protein sequence ID" value="RWS05933.1"/>
    <property type="molecule type" value="Genomic_DNA"/>
</dbReference>
<dbReference type="InterPro" id="IPR028082">
    <property type="entry name" value="Peripla_BP_I"/>
</dbReference>
<dbReference type="AlphaFoldDB" id="A0A443QSE5"/>
<dbReference type="InterPro" id="IPR050401">
    <property type="entry name" value="Cyclic_nucleotide_synthase"/>
</dbReference>
<keyword evidence="7" id="KW-1133">Transmembrane helix</keyword>
<name>A0A443QSE5_9ACAR</name>
<evidence type="ECO:0000256" key="3">
    <source>
        <dbReference type="ARBA" id="ARBA00012202"/>
    </source>
</evidence>
<dbReference type="PRINTS" id="PR00255">
    <property type="entry name" value="NATPEPTIDER"/>
</dbReference>
<comment type="subcellular location">
    <subcellularLocation>
        <location evidence="2">Membrane</location>
        <topology evidence="2">Single-pass type I membrane protein</topology>
    </subcellularLocation>
</comment>
<evidence type="ECO:0000256" key="8">
    <source>
        <dbReference type="ARBA" id="ARBA00023134"/>
    </source>
</evidence>
<feature type="domain" description="Protein kinase" evidence="14">
    <location>
        <begin position="271"/>
        <end position="487"/>
    </location>
</feature>
<feature type="non-terminal residue" evidence="15">
    <location>
        <position position="487"/>
    </location>
</feature>
<dbReference type="STRING" id="1965070.A0A443QSE5"/>
<reference evidence="15 16" key="1">
    <citation type="journal article" date="2018" name="Gigascience">
        <title>Genomes of trombidid mites reveal novel predicted allergens and laterally-transferred genes associated with secondary metabolism.</title>
        <authorList>
            <person name="Dong X."/>
            <person name="Chaisiri K."/>
            <person name="Xia D."/>
            <person name="Armstrong S.D."/>
            <person name="Fang Y."/>
            <person name="Donnelly M.J."/>
            <person name="Kadowaki T."/>
            <person name="McGarry J.W."/>
            <person name="Darby A.C."/>
            <person name="Makepeace B.L."/>
        </authorList>
    </citation>
    <scope>NUCLEOTIDE SEQUENCE [LARGE SCALE GENOMIC DNA]</scope>
    <source>
        <strain evidence="15">UoL-WK</strain>
    </source>
</reference>
<dbReference type="GO" id="GO:0007168">
    <property type="term" value="P:receptor guanylyl cyclase signaling pathway"/>
    <property type="evidence" value="ECO:0007669"/>
    <property type="project" value="TreeGrafter"/>
</dbReference>
<dbReference type="InterPro" id="IPR001828">
    <property type="entry name" value="ANF_lig-bd_rcpt"/>
</dbReference>
<evidence type="ECO:0000256" key="4">
    <source>
        <dbReference type="ARBA" id="ARBA00022692"/>
    </source>
</evidence>
<dbReference type="PANTHER" id="PTHR11920">
    <property type="entry name" value="GUANYLYL CYCLASE"/>
    <property type="match status" value="1"/>
</dbReference>
<dbReference type="Pfam" id="PF07714">
    <property type="entry name" value="PK_Tyr_Ser-Thr"/>
    <property type="match status" value="1"/>
</dbReference>
<dbReference type="GO" id="GO:0004383">
    <property type="term" value="F:guanylate cyclase activity"/>
    <property type="evidence" value="ECO:0007669"/>
    <property type="project" value="UniProtKB-EC"/>
</dbReference>
<organism evidence="15 16">
    <name type="scientific">Dinothrombium tinctorium</name>
    <dbReference type="NCBI Taxonomy" id="1965070"/>
    <lineage>
        <taxon>Eukaryota</taxon>
        <taxon>Metazoa</taxon>
        <taxon>Ecdysozoa</taxon>
        <taxon>Arthropoda</taxon>
        <taxon>Chelicerata</taxon>
        <taxon>Arachnida</taxon>
        <taxon>Acari</taxon>
        <taxon>Acariformes</taxon>
        <taxon>Trombidiformes</taxon>
        <taxon>Prostigmata</taxon>
        <taxon>Anystina</taxon>
        <taxon>Parasitengona</taxon>
        <taxon>Trombidioidea</taxon>
        <taxon>Trombidiidae</taxon>
        <taxon>Dinothrombium</taxon>
    </lineage>
</organism>
<keyword evidence="6" id="KW-0547">Nucleotide-binding</keyword>
<dbReference type="GO" id="GO:0004016">
    <property type="term" value="F:adenylate cyclase activity"/>
    <property type="evidence" value="ECO:0007669"/>
    <property type="project" value="TreeGrafter"/>
</dbReference>
<comment type="caution">
    <text evidence="15">The sequence shown here is derived from an EMBL/GenBank/DDBJ whole genome shotgun (WGS) entry which is preliminary data.</text>
</comment>
<evidence type="ECO:0000256" key="1">
    <source>
        <dbReference type="ARBA" id="ARBA00001436"/>
    </source>
</evidence>
<evidence type="ECO:0000256" key="11">
    <source>
        <dbReference type="ARBA" id="ARBA00023180"/>
    </source>
</evidence>
<dbReference type="EC" id="4.6.1.2" evidence="3"/>
<dbReference type="OrthoDB" id="6497623at2759"/>
<dbReference type="InterPro" id="IPR000719">
    <property type="entry name" value="Prot_kinase_dom"/>
</dbReference>
<dbReference type="SUPFAM" id="SSF56112">
    <property type="entry name" value="Protein kinase-like (PK-like)"/>
    <property type="match status" value="1"/>
</dbReference>
<dbReference type="GO" id="GO:0005525">
    <property type="term" value="F:GTP binding"/>
    <property type="evidence" value="ECO:0007669"/>
    <property type="project" value="UniProtKB-KW"/>
</dbReference>
<evidence type="ECO:0000256" key="12">
    <source>
        <dbReference type="ARBA" id="ARBA00023239"/>
    </source>
</evidence>
<evidence type="ECO:0000256" key="2">
    <source>
        <dbReference type="ARBA" id="ARBA00004479"/>
    </source>
</evidence>
<dbReference type="Pfam" id="PF01094">
    <property type="entry name" value="ANF_receptor"/>
    <property type="match status" value="1"/>
</dbReference>
<keyword evidence="10 15" id="KW-0675">Receptor</keyword>
<evidence type="ECO:0000259" key="14">
    <source>
        <dbReference type="PROSITE" id="PS50011"/>
    </source>
</evidence>
<dbReference type="InterPro" id="IPR011009">
    <property type="entry name" value="Kinase-like_dom_sf"/>
</dbReference>
<dbReference type="GO" id="GO:0001653">
    <property type="term" value="F:peptide receptor activity"/>
    <property type="evidence" value="ECO:0007669"/>
    <property type="project" value="TreeGrafter"/>
</dbReference>
<proteinExistence type="predicted"/>
<keyword evidence="8" id="KW-0342">GTP-binding</keyword>
<evidence type="ECO:0000256" key="13">
    <source>
        <dbReference type="ARBA" id="ARBA00023293"/>
    </source>
</evidence>
<dbReference type="Gene3D" id="1.10.510.10">
    <property type="entry name" value="Transferase(Phosphotransferase) domain 1"/>
    <property type="match status" value="1"/>
</dbReference>
<sequence length="487" mass="55546">MCASSDSIREIMLAAYELGMAQSGEYVFFSIELFTSKSESRRPWFREDDDEERNLRAKKAYEALLTVTARVPDTPEYSKFARAVKEIAKEKFGFDFQQEDVNTFVTAFHEAVIIYATALNEALNEGYSVTNGTVITQKMWNRTFEGITGNVSIDQNGDRKVDYSLLDMDPISGNFEVVSNYYGVSKEIVDVKDKRIYWAGNRETPPPDTPVCGFDGSKCLEEGKEERENHYKLEVELASMSWKIRYEDILSTDKRQAQGKRLGSLVSLNRYSVTSSISAETMAATDLNKQVFVKTGYYKGTVVAIKTINKSRVEVNRSLMLEMKKVKDLQHDHIVRFIGACIDPPSMCLVTEYCPKGSLQDILENEEIKLDWMFRYSLMHDIVKGMSYLHSSDIKSHGNLKSSNCVVDSRFVLKITDFGLHSLRGSDENDNEDSYVHWKPPEILRHHNPPVEGTQKGDVYSFALIMHEIVYRQGPFYLGQHTNLSPK</sequence>
<dbReference type="FunFam" id="3.40.50.2300:FF:000153">
    <property type="entry name" value="Guanylate cyclase"/>
    <property type="match status" value="1"/>
</dbReference>
<dbReference type="GO" id="GO:0004672">
    <property type="term" value="F:protein kinase activity"/>
    <property type="evidence" value="ECO:0007669"/>
    <property type="project" value="InterPro"/>
</dbReference>
<gene>
    <name evidence="15" type="ORF">B4U79_15443</name>
</gene>